<reference evidence="2" key="2">
    <citation type="submission" date="2020-09" db="EMBL/GenBank/DDBJ databases">
        <authorList>
            <person name="Sun Q."/>
            <person name="Sedlacek I."/>
        </authorList>
    </citation>
    <scope>NUCLEOTIDE SEQUENCE</scope>
    <source>
        <strain evidence="2">CCM 7086</strain>
    </source>
</reference>
<comment type="caution">
    <text evidence="2">The sequence shown here is derived from an EMBL/GenBank/DDBJ whole genome shotgun (WGS) entry which is preliminary data.</text>
</comment>
<dbReference type="InterPro" id="IPR006222">
    <property type="entry name" value="GCVT_N"/>
</dbReference>
<proteinExistence type="predicted"/>
<name>A0A8J2UK86_9BURK</name>
<dbReference type="EMBL" id="BMCG01000002">
    <property type="protein sequence ID" value="GGC02283.1"/>
    <property type="molecule type" value="Genomic_DNA"/>
</dbReference>
<evidence type="ECO:0000313" key="3">
    <source>
        <dbReference type="Proteomes" id="UP000620266"/>
    </source>
</evidence>
<accession>A0A8J2UK86</accession>
<dbReference type="SUPFAM" id="SSF103025">
    <property type="entry name" value="Folate-binding domain"/>
    <property type="match status" value="1"/>
</dbReference>
<keyword evidence="3" id="KW-1185">Reference proteome</keyword>
<dbReference type="Gene3D" id="2.40.30.160">
    <property type="match status" value="1"/>
</dbReference>
<dbReference type="AlphaFoldDB" id="A0A8J2UK86"/>
<protein>
    <submittedName>
        <fullName evidence="2">Folate-binding protein</fullName>
    </submittedName>
</protein>
<dbReference type="PANTHER" id="PTHR22602:SF0">
    <property type="entry name" value="TRANSFERASE CAF17, MITOCHONDRIAL-RELATED"/>
    <property type="match status" value="1"/>
</dbReference>
<dbReference type="InterPro" id="IPR017703">
    <property type="entry name" value="YgfZ/GCV_T_CS"/>
</dbReference>
<dbReference type="Gene3D" id="3.30.70.1400">
    <property type="entry name" value="Aminomethyltransferase beta-barrel domains"/>
    <property type="match status" value="1"/>
</dbReference>
<dbReference type="GO" id="GO:0016226">
    <property type="term" value="P:iron-sulfur cluster assembly"/>
    <property type="evidence" value="ECO:0007669"/>
    <property type="project" value="TreeGrafter"/>
</dbReference>
<dbReference type="RefSeq" id="WP_188395046.1">
    <property type="nucleotide sequence ID" value="NZ_BMCG01000002.1"/>
</dbReference>
<feature type="domain" description="GCVT N-terminal" evidence="1">
    <location>
        <begin position="30"/>
        <end position="151"/>
    </location>
</feature>
<dbReference type="NCBIfam" id="TIGR03317">
    <property type="entry name" value="ygfZ_signature"/>
    <property type="match status" value="1"/>
</dbReference>
<evidence type="ECO:0000259" key="1">
    <source>
        <dbReference type="Pfam" id="PF01571"/>
    </source>
</evidence>
<evidence type="ECO:0000313" key="2">
    <source>
        <dbReference type="EMBL" id="GGC02283.1"/>
    </source>
</evidence>
<dbReference type="Pfam" id="PF01571">
    <property type="entry name" value="GCV_T"/>
    <property type="match status" value="1"/>
</dbReference>
<organism evidence="2 3">
    <name type="scientific">Oxalicibacterium flavum</name>
    <dbReference type="NCBI Taxonomy" id="179467"/>
    <lineage>
        <taxon>Bacteria</taxon>
        <taxon>Pseudomonadati</taxon>
        <taxon>Pseudomonadota</taxon>
        <taxon>Betaproteobacteria</taxon>
        <taxon>Burkholderiales</taxon>
        <taxon>Oxalobacteraceae</taxon>
        <taxon>Oxalicibacterium</taxon>
    </lineage>
</organism>
<reference evidence="2" key="1">
    <citation type="journal article" date="2014" name="Int. J. Syst. Evol. Microbiol.">
        <title>Complete genome sequence of Corynebacterium casei LMG S-19264T (=DSM 44701T), isolated from a smear-ripened cheese.</title>
        <authorList>
            <consortium name="US DOE Joint Genome Institute (JGI-PGF)"/>
            <person name="Walter F."/>
            <person name="Albersmeier A."/>
            <person name="Kalinowski J."/>
            <person name="Ruckert C."/>
        </authorList>
    </citation>
    <scope>NUCLEOTIDE SEQUENCE</scope>
    <source>
        <strain evidence="2">CCM 7086</strain>
    </source>
</reference>
<dbReference type="Gene3D" id="3.30.70.1630">
    <property type="match status" value="1"/>
</dbReference>
<dbReference type="InterPro" id="IPR045179">
    <property type="entry name" value="YgfZ/GcvT"/>
</dbReference>
<dbReference type="Proteomes" id="UP000620266">
    <property type="component" value="Unassembled WGS sequence"/>
</dbReference>
<dbReference type="PIRSF" id="PIRSF006487">
    <property type="entry name" value="GcvT"/>
    <property type="match status" value="1"/>
</dbReference>
<sequence length="348" mass="37754">MTTWLNFLAEHGARITDDNGTPVIAFESNEAAETARTNFVTPLVHLGLIAASGEEAASFLHNQLTNDVTHLPDNQARLAGYCSPKGRLLASLLMWKSGERILLQIPREIQAAVQKRLSMFILRSKAKLNDAGEELVALGLAGPAAASALLPWFPSLPLAIYDKVETEDGVVIRHPNAFGIPRYQWITSPERAVAAWPHLTSILQPSGDDAWKLAEIEAGVPHITAATQEQFVPQMINFELIGGVNFKKGCYPGQEIVARSQYLGKLKRRMMHATVEADKVVPGTEIFSAADPQQPCGMVVNAARIDASRIDCLVEIKLASAEQDVHLGSAGGPVLAFQPLPYELTDPV</sequence>
<dbReference type="PANTHER" id="PTHR22602">
    <property type="entry name" value="TRANSFERASE CAF17, MITOCHONDRIAL-RELATED"/>
    <property type="match status" value="1"/>
</dbReference>
<gene>
    <name evidence="2" type="ORF">GCM10007205_09420</name>
</gene>